<comment type="caution">
    <text evidence="1">The sequence shown here is derived from an EMBL/GenBank/DDBJ whole genome shotgun (WGS) entry which is preliminary data.</text>
</comment>
<gene>
    <name evidence="1" type="ORF">SCF082_LOCUS5432</name>
</gene>
<proteinExistence type="predicted"/>
<organism evidence="1 2">
    <name type="scientific">Durusdinium trenchii</name>
    <dbReference type="NCBI Taxonomy" id="1381693"/>
    <lineage>
        <taxon>Eukaryota</taxon>
        <taxon>Sar</taxon>
        <taxon>Alveolata</taxon>
        <taxon>Dinophyceae</taxon>
        <taxon>Suessiales</taxon>
        <taxon>Symbiodiniaceae</taxon>
        <taxon>Durusdinium</taxon>
    </lineage>
</organism>
<evidence type="ECO:0000313" key="2">
    <source>
        <dbReference type="Proteomes" id="UP001642464"/>
    </source>
</evidence>
<evidence type="ECO:0000313" key="1">
    <source>
        <dbReference type="EMBL" id="CAK8997964.1"/>
    </source>
</evidence>
<keyword evidence="2" id="KW-1185">Reference proteome</keyword>
<reference evidence="1 2" key="1">
    <citation type="submission" date="2024-02" db="EMBL/GenBank/DDBJ databases">
        <authorList>
            <person name="Chen Y."/>
            <person name="Shah S."/>
            <person name="Dougan E. K."/>
            <person name="Thang M."/>
            <person name="Chan C."/>
        </authorList>
    </citation>
    <scope>NUCLEOTIDE SEQUENCE [LARGE SCALE GENOMIC DNA]</scope>
</reference>
<dbReference type="Proteomes" id="UP001642464">
    <property type="component" value="Unassembled WGS sequence"/>
</dbReference>
<sequence>MEDRVWGGRSMPLHDLPVALAYAPKTRRHSIFLLRRRRMEAVEGLGTGGLPECALVEPAASEVFLQQLHIVAEEGPCCELDDVSLLAPDCNFPCERSEKGGLLMALFIKSTGRCLVLRLWTGEVLSTVTAVSAMAPLMPGQDLLLRTTGTFAFAPSRWLGSQQCRLVLRERGAPPLPSKARLPSGRRGMGVQEFGAHPGAPLSNEPWMGQTKEESDMELLTLMLMKKSTAQSSSEVHSQRVGVEFFQQVD</sequence>
<name>A0ABP0I5W4_9DINO</name>
<protein>
    <submittedName>
        <fullName evidence="1">Anaphase-promoting complex subunit 1</fullName>
    </submittedName>
</protein>
<accession>A0ABP0I5W4</accession>
<dbReference type="EMBL" id="CAXAMM010002936">
    <property type="protein sequence ID" value="CAK8997964.1"/>
    <property type="molecule type" value="Genomic_DNA"/>
</dbReference>